<accession>A0A0A1GQ08</accession>
<evidence type="ECO:0000313" key="10">
    <source>
        <dbReference type="Proteomes" id="UP000468842"/>
    </source>
</evidence>
<reference evidence="6 7" key="1">
    <citation type="journal article" date="2019" name="Nat. Med.">
        <title>A library of human gut bacterial isolates paired with longitudinal multiomics data enables mechanistic microbiome research.</title>
        <authorList>
            <person name="Poyet M."/>
            <person name="Groussin M."/>
            <person name="Gibbons S.M."/>
            <person name="Avila-Pacheco J."/>
            <person name="Jiang X."/>
            <person name="Kearney S.M."/>
            <person name="Perrotta A.R."/>
            <person name="Berdy B."/>
            <person name="Zhao S."/>
            <person name="Lieberman T.D."/>
            <person name="Swanson P.K."/>
            <person name="Smith M."/>
            <person name="Roesemann S."/>
            <person name="Alexander J.E."/>
            <person name="Rich S.A."/>
            <person name="Livny J."/>
            <person name="Vlamakis H."/>
            <person name="Clish C."/>
            <person name="Bullock K."/>
            <person name="Deik A."/>
            <person name="Scott J."/>
            <person name="Pierce K.A."/>
            <person name="Xavier R.J."/>
            <person name="Alm E.J."/>
        </authorList>
    </citation>
    <scope>NUCLEOTIDE SEQUENCE [LARGE SCALE GENOMIC DNA]</scope>
    <source>
        <strain evidence="1 8">BIOML-A118</strain>
        <strain evidence="5 10">BIOML-A37</strain>
        <strain evidence="4 9">BIOML-A55</strain>
        <strain evidence="3 6">BIOML-A65</strain>
        <strain evidence="2 7">BIOML-A75</strain>
    </source>
</reference>
<dbReference type="Proteomes" id="UP000460333">
    <property type="component" value="Unassembled WGS sequence"/>
</dbReference>
<dbReference type="RefSeq" id="WP_041080906.1">
    <property type="nucleotide sequence ID" value="NZ_AP014658.1"/>
</dbReference>
<dbReference type="Proteomes" id="UP000460881">
    <property type="component" value="Unassembled WGS sequence"/>
</dbReference>
<dbReference type="EMBL" id="WDRC01000012">
    <property type="protein sequence ID" value="KAB7359010.1"/>
    <property type="molecule type" value="Genomic_DNA"/>
</dbReference>
<evidence type="ECO:0000313" key="6">
    <source>
        <dbReference type="Proteomes" id="UP000430971"/>
    </source>
</evidence>
<dbReference type="Proteomes" id="UP000451234">
    <property type="component" value="Unassembled WGS sequence"/>
</dbReference>
<dbReference type="EMBL" id="WDRM01000014">
    <property type="protein sequence ID" value="KAB7337191.1"/>
    <property type="molecule type" value="Genomic_DNA"/>
</dbReference>
<dbReference type="Proteomes" id="UP000430971">
    <property type="component" value="Unassembled WGS sequence"/>
</dbReference>
<proteinExistence type="predicted"/>
<dbReference type="Proteomes" id="UP000468842">
    <property type="component" value="Unassembled WGS sequence"/>
</dbReference>
<organism evidence="2 7">
    <name type="scientific">Bifidobacterium longum</name>
    <dbReference type="NCBI Taxonomy" id="216816"/>
    <lineage>
        <taxon>Bacteria</taxon>
        <taxon>Bacillati</taxon>
        <taxon>Actinomycetota</taxon>
        <taxon>Actinomycetes</taxon>
        <taxon>Bifidobacteriales</taxon>
        <taxon>Bifidobacteriaceae</taxon>
        <taxon>Bifidobacterium</taxon>
    </lineage>
</organism>
<name>A0A0A1GQ08_BIFLN</name>
<evidence type="ECO:0000313" key="5">
    <source>
        <dbReference type="EMBL" id="KAB7394866.1"/>
    </source>
</evidence>
<evidence type="ECO:0000313" key="7">
    <source>
        <dbReference type="Proteomes" id="UP000451234"/>
    </source>
</evidence>
<evidence type="ECO:0000313" key="9">
    <source>
        <dbReference type="Proteomes" id="UP000460881"/>
    </source>
</evidence>
<evidence type="ECO:0000313" key="3">
    <source>
        <dbReference type="EMBL" id="KAB7337191.1"/>
    </source>
</evidence>
<dbReference type="EMBL" id="WDTJ01000010">
    <property type="protein sequence ID" value="KAB7235087.1"/>
    <property type="molecule type" value="Genomic_DNA"/>
</dbReference>
<evidence type="ECO:0000313" key="2">
    <source>
        <dbReference type="EMBL" id="KAB7322637.1"/>
    </source>
</evidence>
<evidence type="ECO:0000313" key="1">
    <source>
        <dbReference type="EMBL" id="KAB7235087.1"/>
    </source>
</evidence>
<evidence type="ECO:0000313" key="4">
    <source>
        <dbReference type="EMBL" id="KAB7359010.1"/>
    </source>
</evidence>
<dbReference type="EMBL" id="WDRV01000007">
    <property type="protein sequence ID" value="KAB7322637.1"/>
    <property type="molecule type" value="Genomic_DNA"/>
</dbReference>
<evidence type="ECO:0000313" key="8">
    <source>
        <dbReference type="Proteomes" id="UP000460333"/>
    </source>
</evidence>
<gene>
    <name evidence="5" type="ORF">GBB40_07155</name>
    <name evidence="4" type="ORF">GBB63_05735</name>
    <name evidence="2" type="ORF">GBB65_06960</name>
    <name evidence="3" type="ORF">GBB73_06800</name>
    <name evidence="1" type="ORF">GBC43_07625</name>
</gene>
<protein>
    <submittedName>
        <fullName evidence="2">Uncharacterized protein</fullName>
    </submittedName>
</protein>
<sequence length="254" mass="29248">MAKRKIVLLVVEGASDASLLVPAFSSLIENRLFQGQEFHCDVLTAPNHREEFRRRNGFYPADNPVQTVRELVEYYLRDHDRTWGQLGHVIQICDLDGAFTSDDRVREDPLVDGTQYSTTDIITPNRTILIADRTTKRNGVDALLKLDGFRKKNGRATLMVPYRLFYVSRNLEHAFRGRIDNLDAQHKQSSAIKLADRFTRNPNLFSTTLQSLRRIHGNPTTWEESWQYAMQDLHSLERGSNLAFVEPYLAGELR</sequence>
<dbReference type="EMBL" id="WDQK01000014">
    <property type="protein sequence ID" value="KAB7394866.1"/>
    <property type="molecule type" value="Genomic_DNA"/>
</dbReference>
<comment type="caution">
    <text evidence="2">The sequence shown here is derived from an EMBL/GenBank/DDBJ whole genome shotgun (WGS) entry which is preliminary data.</text>
</comment>
<dbReference type="AlphaFoldDB" id="A0A0A1GQ08"/>